<accession>A0ABV3DGU7</accession>
<dbReference type="EMBL" id="JBEZFP010000034">
    <property type="protein sequence ID" value="MEU8134988.1"/>
    <property type="molecule type" value="Genomic_DNA"/>
</dbReference>
<evidence type="ECO:0000313" key="3">
    <source>
        <dbReference type="EMBL" id="MEU8134988.1"/>
    </source>
</evidence>
<keyword evidence="4" id="KW-1185">Reference proteome</keyword>
<dbReference type="InterPro" id="IPR005114">
    <property type="entry name" value="Helicase_assoc"/>
</dbReference>
<sequence length="125" mass="13324">MPAGKVVAVKERALTAAQRERLAELGIKPLAAPKAPKAPKAAQKAAGGPSSAFEKGLAALRQYRDRTGSVTVPRNHVEALEAASGDGGEPMEVKLGVWLSNTKSRRAKLTDDQLDRLAEEGLDWR</sequence>
<dbReference type="RefSeq" id="WP_358354137.1">
    <property type="nucleotide sequence ID" value="NZ_JBEZFP010000034.1"/>
</dbReference>
<protein>
    <submittedName>
        <fullName evidence="3">Helicase associated domain-containing protein</fullName>
    </submittedName>
</protein>
<name>A0ABV3DGU7_9ACTN</name>
<reference evidence="3 4" key="1">
    <citation type="submission" date="2024-06" db="EMBL/GenBank/DDBJ databases">
        <title>The Natural Products Discovery Center: Release of the First 8490 Sequenced Strains for Exploring Actinobacteria Biosynthetic Diversity.</title>
        <authorList>
            <person name="Kalkreuter E."/>
            <person name="Kautsar S.A."/>
            <person name="Yang D."/>
            <person name="Bader C.D."/>
            <person name="Teijaro C.N."/>
            <person name="Fluegel L."/>
            <person name="Davis C.M."/>
            <person name="Simpson J.R."/>
            <person name="Lauterbach L."/>
            <person name="Steele A.D."/>
            <person name="Gui C."/>
            <person name="Meng S."/>
            <person name="Li G."/>
            <person name="Viehrig K."/>
            <person name="Ye F."/>
            <person name="Su P."/>
            <person name="Kiefer A.F."/>
            <person name="Nichols A."/>
            <person name="Cepeda A.J."/>
            <person name="Yan W."/>
            <person name="Fan B."/>
            <person name="Jiang Y."/>
            <person name="Adhikari A."/>
            <person name="Zheng C.-J."/>
            <person name="Schuster L."/>
            <person name="Cowan T.M."/>
            <person name="Smanski M.J."/>
            <person name="Chevrette M.G."/>
            <person name="De Carvalho L.P.S."/>
            <person name="Shen B."/>
        </authorList>
    </citation>
    <scope>NUCLEOTIDE SEQUENCE [LARGE SCALE GENOMIC DNA]</scope>
    <source>
        <strain evidence="3 4">NPDC048946</strain>
    </source>
</reference>
<evidence type="ECO:0000313" key="4">
    <source>
        <dbReference type="Proteomes" id="UP001551482"/>
    </source>
</evidence>
<feature type="region of interest" description="Disordered" evidence="1">
    <location>
        <begin position="27"/>
        <end position="51"/>
    </location>
</feature>
<evidence type="ECO:0000259" key="2">
    <source>
        <dbReference type="Pfam" id="PF03457"/>
    </source>
</evidence>
<feature type="compositionally biased region" description="Low complexity" evidence="1">
    <location>
        <begin position="28"/>
        <end position="51"/>
    </location>
</feature>
<feature type="domain" description="Helicase-associated" evidence="2">
    <location>
        <begin position="51"/>
        <end position="119"/>
    </location>
</feature>
<comment type="caution">
    <text evidence="3">The sequence shown here is derived from an EMBL/GenBank/DDBJ whole genome shotgun (WGS) entry which is preliminary data.</text>
</comment>
<evidence type="ECO:0000256" key="1">
    <source>
        <dbReference type="SAM" id="MobiDB-lite"/>
    </source>
</evidence>
<dbReference type="Gene3D" id="6.10.140.530">
    <property type="match status" value="1"/>
</dbReference>
<dbReference type="Pfam" id="PF03457">
    <property type="entry name" value="HA"/>
    <property type="match status" value="1"/>
</dbReference>
<organism evidence="3 4">
    <name type="scientific">Streptodolium elevatio</name>
    <dbReference type="NCBI Taxonomy" id="3157996"/>
    <lineage>
        <taxon>Bacteria</taxon>
        <taxon>Bacillati</taxon>
        <taxon>Actinomycetota</taxon>
        <taxon>Actinomycetes</taxon>
        <taxon>Kitasatosporales</taxon>
        <taxon>Streptomycetaceae</taxon>
        <taxon>Streptodolium</taxon>
    </lineage>
</organism>
<proteinExistence type="predicted"/>
<gene>
    <name evidence="3" type="ORF">AB0C36_15905</name>
</gene>
<dbReference type="Proteomes" id="UP001551482">
    <property type="component" value="Unassembled WGS sequence"/>
</dbReference>